<gene>
    <name evidence="3" type="primary">29</name>
    <name evidence="3" type="ORF">SEA_WYBORN_29</name>
</gene>
<evidence type="ECO:0000259" key="2">
    <source>
        <dbReference type="PROSITE" id="PS50911"/>
    </source>
</evidence>
<keyword evidence="1" id="KW-0929">Antimicrobial</keyword>
<dbReference type="Gene3D" id="3.90.1720.10">
    <property type="entry name" value="endopeptidase domain like (from Nostoc punctiforme)"/>
    <property type="match status" value="1"/>
</dbReference>
<organism evidence="3 4">
    <name type="scientific">Arthrobacter phage Wyborn</name>
    <dbReference type="NCBI Taxonomy" id="3059067"/>
    <lineage>
        <taxon>Viruses</taxon>
        <taxon>Duplodnaviria</taxon>
        <taxon>Heunggongvirae</taxon>
        <taxon>Uroviricota</taxon>
        <taxon>Caudoviricetes</taxon>
        <taxon>Berryhillviridae</taxon>
        <taxon>Sicariusvirus</taxon>
        <taxon>Sicariusvirus wyborn</taxon>
    </lineage>
</organism>
<sequence length="535" mass="57203">MTNAIQEAWLRSAPGRSINPDNAYGLQCVDVADDYANVIFGVNYGSTIGHVVGARDFYGRSNAYVKWVPNVVGDASSIPQRGDIIVWNGNGGSNPYGHVAVVLEADANSVLVVQQDGFMQTPCFVGRLKYDQPGTGPCLGWLRPLVKADAGLQANQRLVGAAGVNERMAASKSAKIGRVFKSGDVLTFKGYVKSGSDTWFVGAFSGTFFHSSGFTNQAVGSLKNLTPSPIAPPLLATQRRVGKDGAALRKLPNKNAELVGTFKAGDVLNFVGYVIAERPYGAGSSDVWFKGISGAYVWAGAVENGAAGSLPNLTPKPSAPAPAPAPAPVVPGYSFAKRWQTTTGIKPASIVNMQRGNMPARPEYLVIHQIDDPSRAPKNGDWLSSAVNYFSTPRPDAPTSAHMVAQAPHMIECVDSVDRAFHAGAVGNNYLAVEVPPNPDAATIELVKKWQREWRDTQGYLLKLTRHMTVPGNSTSCGTNIDLALFDISHETDDVPTKTEPDSTVVPDRAAEASVLASFFAWLTKLFINRKDAQL</sequence>
<protein>
    <submittedName>
        <fullName evidence="3">Endolysin</fullName>
    </submittedName>
</protein>
<dbReference type="Pfam" id="PF05257">
    <property type="entry name" value="CHAP"/>
    <property type="match status" value="1"/>
</dbReference>
<evidence type="ECO:0000313" key="4">
    <source>
        <dbReference type="Proteomes" id="UP001303667"/>
    </source>
</evidence>
<evidence type="ECO:0000313" key="3">
    <source>
        <dbReference type="EMBL" id="WNM67272.1"/>
    </source>
</evidence>
<reference evidence="3 4" key="1">
    <citation type="submission" date="2023-08" db="EMBL/GenBank/DDBJ databases">
        <authorList>
            <person name="Beyer A.R."/>
            <person name="Brown C."/>
            <person name="Garland D.S."/>
            <person name="Funderburk A."/>
            <person name="Uzochukwu B."/>
            <person name="Ko C."/>
            <person name="Russell D.A."/>
            <person name="Jacobs-Sera D."/>
            <person name="Hatfull G.F."/>
        </authorList>
    </citation>
    <scope>NUCLEOTIDE SEQUENCE [LARGE SCALE GENOMIC DNA]</scope>
</reference>
<feature type="domain" description="Peptidase C51" evidence="2">
    <location>
        <begin position="3"/>
        <end position="143"/>
    </location>
</feature>
<dbReference type="InterPro" id="IPR036505">
    <property type="entry name" value="Amidase/PGRP_sf"/>
</dbReference>
<dbReference type="PROSITE" id="PS50911">
    <property type="entry name" value="CHAP"/>
    <property type="match status" value="1"/>
</dbReference>
<accession>A0AA96GZT4</accession>
<dbReference type="Gene3D" id="3.40.80.10">
    <property type="entry name" value="Peptidoglycan recognition protein-like"/>
    <property type="match status" value="1"/>
</dbReference>
<proteinExistence type="predicted"/>
<dbReference type="SUPFAM" id="SSF55846">
    <property type="entry name" value="N-acetylmuramoyl-L-alanine amidase-like"/>
    <property type="match status" value="1"/>
</dbReference>
<name>A0AA96GZT4_9CAUD</name>
<dbReference type="SUPFAM" id="SSF54001">
    <property type="entry name" value="Cysteine proteinases"/>
    <property type="match status" value="1"/>
</dbReference>
<dbReference type="InterPro" id="IPR038765">
    <property type="entry name" value="Papain-like_cys_pep_sf"/>
</dbReference>
<evidence type="ECO:0000256" key="1">
    <source>
        <dbReference type="ARBA" id="ARBA00022529"/>
    </source>
</evidence>
<keyword evidence="4" id="KW-1185">Reference proteome</keyword>
<dbReference type="GO" id="GO:0008745">
    <property type="term" value="F:N-acetylmuramoyl-L-alanine amidase activity"/>
    <property type="evidence" value="ECO:0007669"/>
    <property type="project" value="InterPro"/>
</dbReference>
<dbReference type="EMBL" id="OR475274">
    <property type="protein sequence ID" value="WNM67272.1"/>
    <property type="molecule type" value="Genomic_DNA"/>
</dbReference>
<dbReference type="Proteomes" id="UP001303667">
    <property type="component" value="Segment"/>
</dbReference>
<dbReference type="GO" id="GO:0009253">
    <property type="term" value="P:peptidoglycan catabolic process"/>
    <property type="evidence" value="ECO:0007669"/>
    <property type="project" value="InterPro"/>
</dbReference>
<dbReference type="GO" id="GO:0001897">
    <property type="term" value="P:symbiont-mediated cytolysis of host cell"/>
    <property type="evidence" value="ECO:0007669"/>
    <property type="project" value="UniProtKB-ARBA"/>
</dbReference>
<dbReference type="InterPro" id="IPR007921">
    <property type="entry name" value="CHAP_dom"/>
</dbReference>